<dbReference type="GO" id="GO:0043328">
    <property type="term" value="P:protein transport to vacuole involved in ubiquitin-dependent protein catabolic process via the multivesicular body sorting pathway"/>
    <property type="evidence" value="ECO:0007669"/>
    <property type="project" value="TreeGrafter"/>
</dbReference>
<evidence type="ECO:0000256" key="5">
    <source>
        <dbReference type="SAM" id="MobiDB-lite"/>
    </source>
</evidence>
<dbReference type="PANTHER" id="PTHR47180">
    <property type="entry name" value="ADP-RIBOSYLATION FACTOR-BINDING PROTEIN GGA1-RELATED"/>
    <property type="match status" value="1"/>
</dbReference>
<reference evidence="7 8" key="1">
    <citation type="submission" date="2008-07" db="EMBL/GenBank/DDBJ databases">
        <authorList>
            <person name="El-Sayed N."/>
            <person name="Caler E."/>
            <person name="Inman J."/>
            <person name="Amedeo P."/>
            <person name="Hass B."/>
            <person name="Wortman J."/>
        </authorList>
    </citation>
    <scope>NUCLEOTIDE SEQUENCE [LARGE SCALE GENOMIC DNA]</scope>
    <source>
        <strain evidence="8">ATCC 50983 / TXsc</strain>
    </source>
</reference>
<comment type="subcellular location">
    <subcellularLocation>
        <location evidence="1">Golgi apparatus</location>
    </subcellularLocation>
</comment>
<evidence type="ECO:0000313" key="7">
    <source>
        <dbReference type="EMBL" id="EER06714.1"/>
    </source>
</evidence>
<evidence type="ECO:0000256" key="2">
    <source>
        <dbReference type="ARBA" id="ARBA00022448"/>
    </source>
</evidence>
<protein>
    <recommendedName>
        <fullName evidence="6">GAE domain-containing protein</fullName>
    </recommendedName>
</protein>
<dbReference type="OMA" id="FAMMDLL"/>
<dbReference type="AlphaFoldDB" id="C5L966"/>
<keyword evidence="2" id="KW-0813">Transport</keyword>
<dbReference type="InterPro" id="IPR008152">
    <property type="entry name" value="Clathrin_a/b/g-adaptin_app_Ig"/>
</dbReference>
<keyword evidence="8" id="KW-1185">Reference proteome</keyword>
<feature type="region of interest" description="Disordered" evidence="5">
    <location>
        <begin position="23"/>
        <end position="49"/>
    </location>
</feature>
<dbReference type="GO" id="GO:0006896">
    <property type="term" value="P:Golgi to vacuole transport"/>
    <property type="evidence" value="ECO:0007669"/>
    <property type="project" value="TreeGrafter"/>
</dbReference>
<proteinExistence type="predicted"/>
<dbReference type="GO" id="GO:0005829">
    <property type="term" value="C:cytosol"/>
    <property type="evidence" value="ECO:0007669"/>
    <property type="project" value="GOC"/>
</dbReference>
<organism evidence="8">
    <name type="scientific">Perkinsus marinus (strain ATCC 50983 / TXsc)</name>
    <dbReference type="NCBI Taxonomy" id="423536"/>
    <lineage>
        <taxon>Eukaryota</taxon>
        <taxon>Sar</taxon>
        <taxon>Alveolata</taxon>
        <taxon>Perkinsozoa</taxon>
        <taxon>Perkinsea</taxon>
        <taxon>Perkinsida</taxon>
        <taxon>Perkinsidae</taxon>
        <taxon>Perkinsus</taxon>
    </lineage>
</organism>
<dbReference type="PANTHER" id="PTHR47180:SF1">
    <property type="entry name" value="ADP-RIBOSYLATION FACTOR-BINDING PROTEIN GGA1-RELATED"/>
    <property type="match status" value="1"/>
</dbReference>
<sequence>MHSRDFVENDAGVNSYEEDLIGSLELGDGQGPTGHMGEVSSTATGQQPSGNLLDDLDSILGMPPPVVAAPTVAAVEKREEKTADPFSGLGLGSLGFSMSSSGTKKPAQGGGLVDVFSTGAQARTITVYSNPDVRVDFAVASKSNGVDITASFHSHQRVLSDFVLEAAVPKYLKLTLQPATSPVVQPDTVVTQKLTVTQASEPAKPIMMKLRIRYVLDGMPVEELTTVNNITSA</sequence>
<dbReference type="InterPro" id="IPR013041">
    <property type="entry name" value="Clathrin_app_Ig-like_sf"/>
</dbReference>
<dbReference type="GO" id="GO:0043130">
    <property type="term" value="F:ubiquitin binding"/>
    <property type="evidence" value="ECO:0007669"/>
    <property type="project" value="TreeGrafter"/>
</dbReference>
<dbReference type="OrthoDB" id="447025at2759"/>
<dbReference type="Proteomes" id="UP000007800">
    <property type="component" value="Unassembled WGS sequence"/>
</dbReference>
<dbReference type="Pfam" id="PF02883">
    <property type="entry name" value="Alpha_adaptinC2"/>
    <property type="match status" value="1"/>
</dbReference>
<feature type="domain" description="GAE" evidence="6">
    <location>
        <begin position="120"/>
        <end position="231"/>
    </location>
</feature>
<dbReference type="InterPro" id="IPR008153">
    <property type="entry name" value="GAE_dom"/>
</dbReference>
<dbReference type="SUPFAM" id="SSF49348">
    <property type="entry name" value="Clathrin adaptor appendage domain"/>
    <property type="match status" value="1"/>
</dbReference>
<evidence type="ECO:0000256" key="4">
    <source>
        <dbReference type="ARBA" id="ARBA00023034"/>
    </source>
</evidence>
<evidence type="ECO:0000313" key="8">
    <source>
        <dbReference type="Proteomes" id="UP000007800"/>
    </source>
</evidence>
<keyword evidence="3" id="KW-0653">Protein transport</keyword>
<dbReference type="InParanoid" id="C5L966"/>
<dbReference type="GO" id="GO:0006895">
    <property type="term" value="P:Golgi to endosome transport"/>
    <property type="evidence" value="ECO:0007669"/>
    <property type="project" value="TreeGrafter"/>
</dbReference>
<dbReference type="GeneID" id="9056573"/>
<evidence type="ECO:0000256" key="3">
    <source>
        <dbReference type="ARBA" id="ARBA00022927"/>
    </source>
</evidence>
<gene>
    <name evidence="7" type="ORF">Pmar_PMAR007431</name>
</gene>
<dbReference type="InterPro" id="IPR052653">
    <property type="entry name" value="ARF-binding"/>
</dbReference>
<dbReference type="GO" id="GO:0005802">
    <property type="term" value="C:trans-Golgi network"/>
    <property type="evidence" value="ECO:0007669"/>
    <property type="project" value="TreeGrafter"/>
</dbReference>
<name>C5L966_PERM5</name>
<accession>C5L966</accession>
<dbReference type="PROSITE" id="PS50180">
    <property type="entry name" value="GAE"/>
    <property type="match status" value="1"/>
</dbReference>
<dbReference type="Gene3D" id="2.60.40.1230">
    <property type="match status" value="1"/>
</dbReference>
<evidence type="ECO:0000256" key="1">
    <source>
        <dbReference type="ARBA" id="ARBA00004555"/>
    </source>
</evidence>
<keyword evidence="4" id="KW-0333">Golgi apparatus</keyword>
<dbReference type="EMBL" id="GG680370">
    <property type="protein sequence ID" value="EER06714.1"/>
    <property type="molecule type" value="Genomic_DNA"/>
</dbReference>
<dbReference type="SMART" id="SM00809">
    <property type="entry name" value="Alpha_adaptinC2"/>
    <property type="match status" value="1"/>
</dbReference>
<dbReference type="RefSeq" id="XP_002774898.1">
    <property type="nucleotide sequence ID" value="XM_002774852.1"/>
</dbReference>
<feature type="compositionally biased region" description="Polar residues" evidence="5">
    <location>
        <begin position="39"/>
        <end position="49"/>
    </location>
</feature>
<evidence type="ECO:0000259" key="6">
    <source>
        <dbReference type="PROSITE" id="PS50180"/>
    </source>
</evidence>